<keyword evidence="2" id="KW-1133">Transmembrane helix</keyword>
<dbReference type="PANTHER" id="PTHR13806">
    <property type="entry name" value="FLOTILLIN-RELATED"/>
    <property type="match status" value="1"/>
</dbReference>
<dbReference type="AlphaFoldDB" id="A0ABC8RNS3"/>
<keyword evidence="4" id="KW-1185">Reference proteome</keyword>
<name>A0ABC8RNS3_9AQUA</name>
<reference evidence="3 4" key="1">
    <citation type="submission" date="2024-02" db="EMBL/GenBank/DDBJ databases">
        <authorList>
            <person name="Vignale AGUSTIN F."/>
            <person name="Sosa J E."/>
            <person name="Modenutti C."/>
        </authorList>
    </citation>
    <scope>NUCLEOTIDE SEQUENCE [LARGE SCALE GENOMIC DNA]</scope>
</reference>
<evidence type="ECO:0000313" key="4">
    <source>
        <dbReference type="Proteomes" id="UP001642360"/>
    </source>
</evidence>
<keyword evidence="2" id="KW-0812">Transmembrane</keyword>
<keyword evidence="1" id="KW-1003">Cell membrane</keyword>
<comment type="similarity">
    <text evidence="1">Belongs to the band 7/mec-2 family. Flotillin subfamily.</text>
</comment>
<comment type="caution">
    <text evidence="3">The sequence shown here is derived from an EMBL/GenBank/DDBJ whole genome shotgun (WGS) entry which is preliminary data.</text>
</comment>
<dbReference type="Proteomes" id="UP001642360">
    <property type="component" value="Unassembled WGS sequence"/>
</dbReference>
<proteinExistence type="inferred from homology"/>
<protein>
    <recommendedName>
        <fullName evidence="1">Flotillin-like</fullName>
    </recommendedName>
</protein>
<evidence type="ECO:0000256" key="1">
    <source>
        <dbReference type="RuleBase" id="RU366054"/>
    </source>
</evidence>
<dbReference type="PANTHER" id="PTHR13806:SF31">
    <property type="entry name" value="FLOTILLIN-LIKE PROTEIN 1-RELATED"/>
    <property type="match status" value="1"/>
</dbReference>
<dbReference type="GO" id="GO:0005901">
    <property type="term" value="C:caveola"/>
    <property type="evidence" value="ECO:0007669"/>
    <property type="project" value="UniProtKB-SubCell"/>
</dbReference>
<evidence type="ECO:0000256" key="2">
    <source>
        <dbReference type="SAM" id="Phobius"/>
    </source>
</evidence>
<sequence>MFVTFIVLNELAIVLYLCTLILELNYVTYCVICSLITPCEVIIFAILIPSVTNLKAQEANWSSIRKKKAAEAVLYQREKEAEAQKAIAEAAFYARQQVAEGELYAMKKEAEGIMVLAQAQGIYIRTLMDTLGGNHVAMRDYLMINGERFRKSQRSTPMLCMDCSQKLAFGRREEQTGMLP</sequence>
<evidence type="ECO:0000313" key="3">
    <source>
        <dbReference type="EMBL" id="CAK9146452.1"/>
    </source>
</evidence>
<feature type="transmembrane region" description="Helical" evidence="2">
    <location>
        <begin position="26"/>
        <end position="48"/>
    </location>
</feature>
<organism evidence="3 4">
    <name type="scientific">Ilex paraguariensis</name>
    <name type="common">yerba mate</name>
    <dbReference type="NCBI Taxonomy" id="185542"/>
    <lineage>
        <taxon>Eukaryota</taxon>
        <taxon>Viridiplantae</taxon>
        <taxon>Streptophyta</taxon>
        <taxon>Embryophyta</taxon>
        <taxon>Tracheophyta</taxon>
        <taxon>Spermatophyta</taxon>
        <taxon>Magnoliopsida</taxon>
        <taxon>eudicotyledons</taxon>
        <taxon>Gunneridae</taxon>
        <taxon>Pentapetalae</taxon>
        <taxon>asterids</taxon>
        <taxon>campanulids</taxon>
        <taxon>Aquifoliales</taxon>
        <taxon>Aquifoliaceae</taxon>
        <taxon>Ilex</taxon>
    </lineage>
</organism>
<keyword evidence="1 2" id="KW-0472">Membrane</keyword>
<gene>
    <name evidence="3" type="ORF">ILEXP_LOCUS14300</name>
</gene>
<comment type="subcellular location">
    <subcellularLocation>
        <location evidence="1">Cell membrane</location>
        <topology evidence="1">Lipid-anchor</topology>
    </subcellularLocation>
    <subcellularLocation>
        <location evidence="1">Membrane</location>
        <location evidence="1">Caveola</location>
    </subcellularLocation>
</comment>
<dbReference type="InterPro" id="IPR027705">
    <property type="entry name" value="Flotillin_fam"/>
</dbReference>
<dbReference type="EMBL" id="CAUOFW020001580">
    <property type="protein sequence ID" value="CAK9146452.1"/>
    <property type="molecule type" value="Genomic_DNA"/>
</dbReference>
<accession>A0ABC8RNS3</accession>